<dbReference type="InterPro" id="IPR001611">
    <property type="entry name" value="Leu-rich_rpt"/>
</dbReference>
<dbReference type="SUPFAM" id="SSF52047">
    <property type="entry name" value="RNI-like"/>
    <property type="match status" value="1"/>
</dbReference>
<dbReference type="Pfam" id="PF13516">
    <property type="entry name" value="LRR_6"/>
    <property type="match status" value="1"/>
</dbReference>
<name>A0A2P6Q5V5_ROSCH</name>
<comment type="caution">
    <text evidence="1">The sequence shown here is derived from an EMBL/GenBank/DDBJ whole genome shotgun (WGS) entry which is preliminary data.</text>
</comment>
<reference evidence="1 2" key="1">
    <citation type="journal article" date="2018" name="Nat. Genet.">
        <title>The Rosa genome provides new insights in the design of modern roses.</title>
        <authorList>
            <person name="Bendahmane M."/>
        </authorList>
    </citation>
    <scope>NUCLEOTIDE SEQUENCE [LARGE SCALE GENOMIC DNA]</scope>
    <source>
        <strain evidence="2">cv. Old Blush</strain>
    </source>
</reference>
<sequence length="257" mass="29769">MHGLRHLQLFGNKLTDDGLRSILDCCPDLGSLDLHHCFILNMEGDLRRICDERIEKLRLPHDSTEGKEFVARSEAYCFKWTELPDDVTALILSQLGGIDILTSAQKMKDFVKWLQNFRCWRTLIDLSIHEDISHESLALVGRSCPLLKSLKFNKRWFDEGRYNNRYKLERNDYALAIAGTMHALHHLMLFRNTLTNKGLCAILDGCPHLEPLDMRQCFNLRLGGKVGRRCAEQIKELRLPHDSVDDIDPSYQFVFDQ</sequence>
<dbReference type="Gene3D" id="3.80.10.10">
    <property type="entry name" value="Ribonuclease Inhibitor"/>
    <property type="match status" value="2"/>
</dbReference>
<dbReference type="Proteomes" id="UP000238479">
    <property type="component" value="Chromosome 5"/>
</dbReference>
<keyword evidence="2" id="KW-1185">Reference proteome</keyword>
<proteinExistence type="predicted"/>
<dbReference type="EMBL" id="PDCK01000043">
    <property type="protein sequence ID" value="PRQ29570.1"/>
    <property type="molecule type" value="Genomic_DNA"/>
</dbReference>
<dbReference type="Gramene" id="PRQ29570">
    <property type="protein sequence ID" value="PRQ29570"/>
    <property type="gene ID" value="RchiOBHm_Chr5g0015281"/>
</dbReference>
<gene>
    <name evidence="1" type="ORF">RchiOBHm_Chr5g0015281</name>
</gene>
<dbReference type="AlphaFoldDB" id="A0A2P6Q5V5"/>
<dbReference type="PANTHER" id="PTHR38926:SF2">
    <property type="entry name" value="F-BOX_LRR-REPEAT PROTEIN 21-RELATED"/>
    <property type="match status" value="1"/>
</dbReference>
<evidence type="ECO:0000313" key="1">
    <source>
        <dbReference type="EMBL" id="PRQ29570.1"/>
    </source>
</evidence>
<dbReference type="PANTHER" id="PTHR38926">
    <property type="entry name" value="F-BOX DOMAIN CONTAINING PROTEIN, EXPRESSED"/>
    <property type="match status" value="1"/>
</dbReference>
<dbReference type="STRING" id="74649.A0A2P6Q5V5"/>
<organism evidence="1 2">
    <name type="scientific">Rosa chinensis</name>
    <name type="common">China rose</name>
    <dbReference type="NCBI Taxonomy" id="74649"/>
    <lineage>
        <taxon>Eukaryota</taxon>
        <taxon>Viridiplantae</taxon>
        <taxon>Streptophyta</taxon>
        <taxon>Embryophyta</taxon>
        <taxon>Tracheophyta</taxon>
        <taxon>Spermatophyta</taxon>
        <taxon>Magnoliopsida</taxon>
        <taxon>eudicotyledons</taxon>
        <taxon>Gunneridae</taxon>
        <taxon>Pentapetalae</taxon>
        <taxon>rosids</taxon>
        <taxon>fabids</taxon>
        <taxon>Rosales</taxon>
        <taxon>Rosaceae</taxon>
        <taxon>Rosoideae</taxon>
        <taxon>Rosoideae incertae sedis</taxon>
        <taxon>Rosa</taxon>
    </lineage>
</organism>
<evidence type="ECO:0000313" key="2">
    <source>
        <dbReference type="Proteomes" id="UP000238479"/>
    </source>
</evidence>
<accession>A0A2P6Q5V5</accession>
<dbReference type="InterPro" id="IPR032675">
    <property type="entry name" value="LRR_dom_sf"/>
</dbReference>
<protein>
    <submittedName>
        <fullName evidence="1">Putative leucine-rich repeat domain, L domain-containing protein</fullName>
    </submittedName>
</protein>